<sequence length="57" mass="6316">MLIFCVYGIVTPDLQAEQLDWAWELFSSDGSVPLDGFDALLDHRVSEGVVAGQEVLY</sequence>
<dbReference type="Proteomes" id="UP000654345">
    <property type="component" value="Unassembled WGS sequence"/>
</dbReference>
<protein>
    <submittedName>
        <fullName evidence="1">Uncharacterized protein</fullName>
    </submittedName>
</protein>
<name>A0ABQ3UV09_9CHLR</name>
<gene>
    <name evidence="1" type="ORF">KSB_46450</name>
</gene>
<evidence type="ECO:0000313" key="2">
    <source>
        <dbReference type="Proteomes" id="UP000654345"/>
    </source>
</evidence>
<reference evidence="1 2" key="1">
    <citation type="journal article" date="2021" name="Int. J. Syst. Evol. Microbiol.">
        <title>Reticulibacter mediterranei gen. nov., sp. nov., within the new family Reticulibacteraceae fam. nov., and Ktedonospora formicarum gen. nov., sp. nov., Ktedonobacter robiniae sp. nov., Dictyobacter formicarum sp. nov. and Dictyobacter arantiisoli sp. nov., belonging to the class Ktedonobacteria.</title>
        <authorList>
            <person name="Yabe S."/>
            <person name="Zheng Y."/>
            <person name="Wang C.M."/>
            <person name="Sakai Y."/>
            <person name="Abe K."/>
            <person name="Yokota A."/>
            <person name="Donadio S."/>
            <person name="Cavaletti L."/>
            <person name="Monciardini P."/>
        </authorList>
    </citation>
    <scope>NUCLEOTIDE SEQUENCE [LARGE SCALE GENOMIC DNA]</scope>
    <source>
        <strain evidence="1 2">SOSP1-30</strain>
    </source>
</reference>
<dbReference type="EMBL" id="BNJG01000002">
    <property type="protein sequence ID" value="GHO56170.1"/>
    <property type="molecule type" value="Genomic_DNA"/>
</dbReference>
<proteinExistence type="predicted"/>
<evidence type="ECO:0000313" key="1">
    <source>
        <dbReference type="EMBL" id="GHO56170.1"/>
    </source>
</evidence>
<organism evidence="1 2">
    <name type="scientific">Ktedonobacter robiniae</name>
    <dbReference type="NCBI Taxonomy" id="2778365"/>
    <lineage>
        <taxon>Bacteria</taxon>
        <taxon>Bacillati</taxon>
        <taxon>Chloroflexota</taxon>
        <taxon>Ktedonobacteria</taxon>
        <taxon>Ktedonobacterales</taxon>
        <taxon>Ktedonobacteraceae</taxon>
        <taxon>Ktedonobacter</taxon>
    </lineage>
</organism>
<comment type="caution">
    <text evidence="1">The sequence shown here is derived from an EMBL/GenBank/DDBJ whole genome shotgun (WGS) entry which is preliminary data.</text>
</comment>
<accession>A0ABQ3UV09</accession>
<keyword evidence="2" id="KW-1185">Reference proteome</keyword>